<protein>
    <submittedName>
        <fullName evidence="1">Uncharacterized protein</fullName>
    </submittedName>
</protein>
<organism evidence="1">
    <name type="scientific">Vibrio lentus</name>
    <dbReference type="NCBI Taxonomy" id="136468"/>
    <lineage>
        <taxon>Bacteria</taxon>
        <taxon>Pseudomonadati</taxon>
        <taxon>Pseudomonadota</taxon>
        <taxon>Gammaproteobacteria</taxon>
        <taxon>Vibrionales</taxon>
        <taxon>Vibrionaceae</taxon>
        <taxon>Vibrio</taxon>
    </lineage>
</organism>
<reference evidence="1" key="2">
    <citation type="submission" date="2016-07" db="EMBL/GenBank/DDBJ databases">
        <authorList>
            <person name="Kauffman K."/>
            <person name="Arevalo P."/>
            <person name="Polz M.F."/>
        </authorList>
    </citation>
    <scope>NUCLEOTIDE SEQUENCE</scope>
    <source>
        <strain evidence="1">10N.261.52.F7</strain>
    </source>
</reference>
<sequence length="75" mass="8135">MSGLIHLEMSSFMAYRLKRIYRNADNHECSGIVDLATTDKYNSQITPTLIGWDGPDTPPAETLSAAALAGHKASI</sequence>
<proteinExistence type="predicted"/>
<reference key="1">
    <citation type="submission" date="2016-07" db="EMBL/GenBank/DDBJ databases">
        <title>Nontailed viruses are major unrecognized killers of bacteria in the ocean.</title>
        <authorList>
            <person name="Kauffman K."/>
            <person name="Hussain F."/>
            <person name="Yang J."/>
            <person name="Arevalo P."/>
            <person name="Brown J."/>
            <person name="Cutler M."/>
            <person name="Kelly L."/>
            <person name="Polz M.F."/>
        </authorList>
    </citation>
    <scope>NUCLEOTIDE SEQUENCE [LARGE SCALE GENOMIC DNA]</scope>
    <source>
        <strain>10N.261.52.F7</strain>
    </source>
</reference>
<gene>
    <name evidence="1" type="ORF">BCT99_04940</name>
</gene>
<dbReference type="AlphaFoldDB" id="A0AB36XIP0"/>
<dbReference type="EMBL" id="MCXM01000024">
    <property type="protein sequence ID" value="PMK44950.1"/>
    <property type="molecule type" value="Genomic_DNA"/>
</dbReference>
<reference evidence="1" key="3">
    <citation type="journal article" date="2018" name="Nature">
        <title>A major lineage of non-tailed dsDNA viruses as unrecognized killers of marine bacteria.</title>
        <authorList>
            <person name="Kauffman K.M."/>
            <person name="Hussain F.A."/>
            <person name="Yang J."/>
            <person name="Arevalo P."/>
            <person name="Brown J.M."/>
            <person name="Chang W.K."/>
            <person name="VanInsberghe D."/>
            <person name="Elsherbini J."/>
            <person name="Sharma R.S."/>
            <person name="Cutler M.B."/>
            <person name="Kelly L."/>
            <person name="Polz M.F."/>
        </authorList>
    </citation>
    <scope>NUCLEOTIDE SEQUENCE</scope>
    <source>
        <strain evidence="1">10N.261.52.F7</strain>
    </source>
</reference>
<comment type="caution">
    <text evidence="1">The sequence shown here is derived from an EMBL/GenBank/DDBJ whole genome shotgun (WGS) entry which is preliminary data.</text>
</comment>
<accession>A0AB36XIP0</accession>
<evidence type="ECO:0000313" key="1">
    <source>
        <dbReference type="EMBL" id="PMK44950.1"/>
    </source>
</evidence>
<name>A0AB36XIP0_9VIBR</name>